<dbReference type="InterPro" id="IPR006183">
    <property type="entry name" value="Pgluconate_DH"/>
</dbReference>
<dbReference type="PANTHER" id="PTHR11811">
    <property type="entry name" value="6-PHOSPHOGLUCONATE DEHYDROGENASE"/>
    <property type="match status" value="1"/>
</dbReference>
<evidence type="ECO:0000256" key="3">
    <source>
        <dbReference type="ARBA" id="ARBA00023002"/>
    </source>
</evidence>
<evidence type="ECO:0000256" key="4">
    <source>
        <dbReference type="ARBA" id="ARBA00023064"/>
    </source>
</evidence>
<dbReference type="InterPro" id="IPR006114">
    <property type="entry name" value="6PGDH_C"/>
</dbReference>
<dbReference type="InterPro" id="IPR002204">
    <property type="entry name" value="3-OH-isobutyrate_DH-rel_CS"/>
</dbReference>
<evidence type="ECO:0000256" key="2">
    <source>
        <dbReference type="ARBA" id="ARBA00008419"/>
    </source>
</evidence>
<keyword evidence="3" id="KW-0560">Oxidoreductase</keyword>
<evidence type="ECO:0000313" key="7">
    <source>
        <dbReference type="Proteomes" id="UP000755654"/>
    </source>
</evidence>
<proteinExistence type="inferred from homology"/>
<comment type="caution">
    <text evidence="6">The sequence shown here is derived from an EMBL/GenBank/DDBJ whole genome shotgun (WGS) entry which is preliminary data.</text>
</comment>
<dbReference type="Gene3D" id="3.40.50.720">
    <property type="entry name" value="NAD(P)-binding Rossmann-like Domain"/>
    <property type="match status" value="1"/>
</dbReference>
<dbReference type="Pfam" id="PF03446">
    <property type="entry name" value="NAD_binding_2"/>
    <property type="match status" value="1"/>
</dbReference>
<dbReference type="InterPro" id="IPR008927">
    <property type="entry name" value="6-PGluconate_DH-like_C_sf"/>
</dbReference>
<evidence type="ECO:0000313" key="6">
    <source>
        <dbReference type="EMBL" id="MBU2758805.1"/>
    </source>
</evidence>
<gene>
    <name evidence="6" type="primary">gnd</name>
    <name evidence="6" type="ORF">HAP95_01025</name>
</gene>
<dbReference type="NCBIfam" id="TIGR00872">
    <property type="entry name" value="gnd_rel"/>
    <property type="match status" value="1"/>
</dbReference>
<organism evidence="6 7">
    <name type="scientific">Acidithiobacillus sulfurivorans</name>
    <dbReference type="NCBI Taxonomy" id="1958756"/>
    <lineage>
        <taxon>Bacteria</taxon>
        <taxon>Pseudomonadati</taxon>
        <taxon>Pseudomonadota</taxon>
        <taxon>Acidithiobacillia</taxon>
        <taxon>Acidithiobacillales</taxon>
        <taxon>Acidithiobacillaceae</taxon>
        <taxon>Acidithiobacillus</taxon>
    </lineage>
</organism>
<dbReference type="Pfam" id="PF00393">
    <property type="entry name" value="6PGD"/>
    <property type="match status" value="1"/>
</dbReference>
<dbReference type="SMART" id="SM01350">
    <property type="entry name" value="6PGD"/>
    <property type="match status" value="1"/>
</dbReference>
<dbReference type="PROSITE" id="PS00895">
    <property type="entry name" value="3_HYDROXYISOBUT_DH"/>
    <property type="match status" value="1"/>
</dbReference>
<dbReference type="Proteomes" id="UP000755654">
    <property type="component" value="Unassembled WGS sequence"/>
</dbReference>
<evidence type="ECO:0000259" key="5">
    <source>
        <dbReference type="SMART" id="SM01350"/>
    </source>
</evidence>
<keyword evidence="7" id="KW-1185">Reference proteome</keyword>
<dbReference type="InterPro" id="IPR004849">
    <property type="entry name" value="6DGDH_YqeC"/>
</dbReference>
<dbReference type="InterPro" id="IPR013328">
    <property type="entry name" value="6PGD_dom2"/>
</dbReference>
<dbReference type="EMBL" id="JAAOMP010000021">
    <property type="protein sequence ID" value="MBU2758805.1"/>
    <property type="molecule type" value="Genomic_DNA"/>
</dbReference>
<evidence type="ECO:0000256" key="1">
    <source>
        <dbReference type="ARBA" id="ARBA00004959"/>
    </source>
</evidence>
<dbReference type="NCBIfam" id="NF007161">
    <property type="entry name" value="PRK09599.1"/>
    <property type="match status" value="1"/>
</dbReference>
<dbReference type="SUPFAM" id="SSF51735">
    <property type="entry name" value="NAD(P)-binding Rossmann-fold domains"/>
    <property type="match status" value="1"/>
</dbReference>
<dbReference type="Gene3D" id="1.10.1040.10">
    <property type="entry name" value="N-(1-d-carboxylethyl)-l-norvaline Dehydrogenase, domain 2"/>
    <property type="match status" value="1"/>
</dbReference>
<protein>
    <submittedName>
        <fullName evidence="6">Decarboxylating 6-phosphogluconate dehydrogenase</fullName>
    </submittedName>
</protein>
<comment type="pathway">
    <text evidence="1">Carbohydrate degradation; pentose phosphate pathway.</text>
</comment>
<name>A0ABS5ZWI2_9PROT</name>
<keyword evidence="4" id="KW-0311">Gluconate utilization</keyword>
<comment type="similarity">
    <text evidence="2">Belongs to the 6-phosphogluconate dehydrogenase family.</text>
</comment>
<feature type="domain" description="6-phosphogluconate dehydrogenase C-terminal" evidence="5">
    <location>
        <begin position="206"/>
        <end position="338"/>
    </location>
</feature>
<sequence>MRISFSKKTIKAQYVYTQHSIIFPTDAYAKEHDMSKPSIGMVGLGRMGANMARRLHLKGMNVIAYNRHAQKARDLAQETGMRAASSLEDLVKQLPAPRVIWLMLPAGEATQEHIDQLLPLLGKGDILVNGANALYEDSMAQATKVEAAGLHYVDAGVSGGVWGLQEGYALMVGGSHEAVAQVTPFLKALAPGENQGWLHCGPVGSGHFVKMVHNGIEYGMMQALAEGFAILQAKTEFNLDLANVAEMWRYGSVVRSWLLDLTADTLHKDQVLADIAPVVADSGEGLWTAQAALAMKIPAPVITLALQMRWASQGKDDYAAKLLAMMRNQFGGHAVQKEG</sequence>
<dbReference type="SUPFAM" id="SSF48179">
    <property type="entry name" value="6-phosphogluconate dehydrogenase C-terminal domain-like"/>
    <property type="match status" value="1"/>
</dbReference>
<accession>A0ABS5ZWI2</accession>
<dbReference type="PRINTS" id="PR00076">
    <property type="entry name" value="6PGDHDRGNASE"/>
</dbReference>
<dbReference type="InterPro" id="IPR036291">
    <property type="entry name" value="NAD(P)-bd_dom_sf"/>
</dbReference>
<reference evidence="6 7" key="1">
    <citation type="journal article" date="2021" name="ISME J.">
        <title>Genomic evolution of the class Acidithiobacillia: deep-branching Proteobacteria living in extreme acidic conditions.</title>
        <authorList>
            <person name="Moya-Beltran A."/>
            <person name="Beard S."/>
            <person name="Rojas-Villalobos C."/>
            <person name="Issotta F."/>
            <person name="Gallardo Y."/>
            <person name="Ulloa R."/>
            <person name="Giaveno A."/>
            <person name="Degli Esposti M."/>
            <person name="Johnson D.B."/>
            <person name="Quatrini R."/>
        </authorList>
    </citation>
    <scope>NUCLEOTIDE SEQUENCE [LARGE SCALE GENOMIC DNA]</scope>
    <source>
        <strain evidence="6 7">RW2</strain>
    </source>
</reference>
<dbReference type="InterPro" id="IPR006115">
    <property type="entry name" value="6PGDH_NADP-bd"/>
</dbReference>